<comment type="function">
    <text evidence="2">Catalyzes the dismutation of two molecules of 6,7-dimethyl-8-ribityllumazine, resulting in the formation of riboflavin and 5-amino-6-(D-ribitylamino)uracil.</text>
</comment>
<dbReference type="InterPro" id="IPR001783">
    <property type="entry name" value="Lumazine-bd"/>
</dbReference>
<dbReference type="EMBL" id="JAENIL010000011">
    <property type="protein sequence ID" value="MBK1876717.1"/>
    <property type="molecule type" value="Genomic_DNA"/>
</dbReference>
<dbReference type="PIRSF" id="PIRSF000498">
    <property type="entry name" value="Riboflavin_syn_A"/>
    <property type="match status" value="1"/>
</dbReference>
<dbReference type="Gene3D" id="2.40.30.20">
    <property type="match status" value="2"/>
</dbReference>
<comment type="catalytic activity">
    <reaction evidence="1">
        <text>2 6,7-dimethyl-8-(1-D-ribityl)lumazine + H(+) = 5-amino-6-(D-ribitylamino)uracil + riboflavin</text>
        <dbReference type="Rhea" id="RHEA:20772"/>
        <dbReference type="ChEBI" id="CHEBI:15378"/>
        <dbReference type="ChEBI" id="CHEBI:15934"/>
        <dbReference type="ChEBI" id="CHEBI:57986"/>
        <dbReference type="ChEBI" id="CHEBI:58201"/>
        <dbReference type="EC" id="2.5.1.9"/>
    </reaction>
</comment>
<dbReference type="FunFam" id="2.40.30.20:FF:000004">
    <property type="entry name" value="Riboflavin synthase, alpha subunit"/>
    <property type="match status" value="1"/>
</dbReference>
<evidence type="ECO:0000256" key="9">
    <source>
        <dbReference type="ARBA" id="ARBA00022737"/>
    </source>
</evidence>
<protein>
    <recommendedName>
        <fullName evidence="6 10">Riboflavin synthase</fullName>
        <ecNumber evidence="5 10">2.5.1.9</ecNumber>
    </recommendedName>
</protein>
<dbReference type="PANTHER" id="PTHR21098:SF0">
    <property type="entry name" value="RIBOFLAVIN SYNTHASE"/>
    <property type="match status" value="1"/>
</dbReference>
<name>A0A934RYK8_9BACT</name>
<dbReference type="PANTHER" id="PTHR21098">
    <property type="entry name" value="RIBOFLAVIN SYNTHASE ALPHA CHAIN"/>
    <property type="match status" value="1"/>
</dbReference>
<evidence type="ECO:0000313" key="13">
    <source>
        <dbReference type="EMBL" id="MBK1876717.1"/>
    </source>
</evidence>
<organism evidence="13 14">
    <name type="scientific">Pelagicoccus mobilis</name>
    <dbReference type="NCBI Taxonomy" id="415221"/>
    <lineage>
        <taxon>Bacteria</taxon>
        <taxon>Pseudomonadati</taxon>
        <taxon>Verrucomicrobiota</taxon>
        <taxon>Opitutia</taxon>
        <taxon>Puniceicoccales</taxon>
        <taxon>Pelagicoccaceae</taxon>
        <taxon>Pelagicoccus</taxon>
    </lineage>
</organism>
<dbReference type="GO" id="GO:0004746">
    <property type="term" value="F:riboflavin synthase activity"/>
    <property type="evidence" value="ECO:0007669"/>
    <property type="project" value="UniProtKB-UniRule"/>
</dbReference>
<keyword evidence="8 13" id="KW-0808">Transferase</keyword>
<keyword evidence="14" id="KW-1185">Reference proteome</keyword>
<reference evidence="13" key="1">
    <citation type="submission" date="2021-01" db="EMBL/GenBank/DDBJ databases">
        <title>Modified the classification status of verrucomicrobia.</title>
        <authorList>
            <person name="Feng X."/>
        </authorList>
    </citation>
    <scope>NUCLEOTIDE SEQUENCE</scope>
    <source>
        <strain evidence="13">KCTC 13126</strain>
    </source>
</reference>
<evidence type="ECO:0000256" key="6">
    <source>
        <dbReference type="ARBA" id="ARBA00013950"/>
    </source>
</evidence>
<evidence type="ECO:0000256" key="3">
    <source>
        <dbReference type="ARBA" id="ARBA00004887"/>
    </source>
</evidence>
<dbReference type="FunFam" id="2.40.30.20:FF:000003">
    <property type="entry name" value="Riboflavin synthase, alpha subunit"/>
    <property type="match status" value="1"/>
</dbReference>
<comment type="pathway">
    <text evidence="3">Cofactor biosynthesis; riboflavin biosynthesis; riboflavin from 2-hydroxy-3-oxobutyl phosphate and 5-amino-6-(D-ribitylamino)uracil: step 2/2.</text>
</comment>
<dbReference type="NCBIfam" id="NF009566">
    <property type="entry name" value="PRK13020.1"/>
    <property type="match status" value="1"/>
</dbReference>
<sequence length="198" mass="21466">MFTGIVEEKGKVLACEELEQSWRYRVAVEKVADGISLGDSVAVNGCCLTVVEIGDGVLSFDVLEETRRVTNLRDVKVGGSVNLERSLRFDGRVGGHFVTGHVDGEGTIKTLRPEGKDVILEIEAPAGFEHYLVYKGCIAIDGMSLTIANVEGSVVTIWLIPHTLEVTTIGEKGVGDSVNLEFDLIAKYTEKIVAQREA</sequence>
<dbReference type="GO" id="GO:0009231">
    <property type="term" value="P:riboflavin biosynthetic process"/>
    <property type="evidence" value="ECO:0007669"/>
    <property type="project" value="UniProtKB-KW"/>
</dbReference>
<dbReference type="Pfam" id="PF00677">
    <property type="entry name" value="Lum_binding"/>
    <property type="match status" value="2"/>
</dbReference>
<evidence type="ECO:0000256" key="5">
    <source>
        <dbReference type="ARBA" id="ARBA00012827"/>
    </source>
</evidence>
<dbReference type="InterPro" id="IPR023366">
    <property type="entry name" value="ATP_synth_asu-like_sf"/>
</dbReference>
<keyword evidence="7" id="KW-0686">Riboflavin biosynthesis</keyword>
<proteinExistence type="predicted"/>
<evidence type="ECO:0000256" key="10">
    <source>
        <dbReference type="NCBIfam" id="TIGR00187"/>
    </source>
</evidence>
<evidence type="ECO:0000256" key="4">
    <source>
        <dbReference type="ARBA" id="ARBA00011233"/>
    </source>
</evidence>
<comment type="subunit">
    <text evidence="4">Homotrimer.</text>
</comment>
<comment type="caution">
    <text evidence="13">The sequence shown here is derived from an EMBL/GenBank/DDBJ whole genome shotgun (WGS) entry which is preliminary data.</text>
</comment>
<keyword evidence="9" id="KW-0677">Repeat</keyword>
<dbReference type="RefSeq" id="WP_200354933.1">
    <property type="nucleotide sequence ID" value="NZ_JAENIL010000011.1"/>
</dbReference>
<evidence type="ECO:0000256" key="11">
    <source>
        <dbReference type="PROSITE-ProRule" id="PRU00524"/>
    </source>
</evidence>
<evidence type="ECO:0000256" key="8">
    <source>
        <dbReference type="ARBA" id="ARBA00022679"/>
    </source>
</evidence>
<feature type="domain" description="Lumazine-binding" evidence="12">
    <location>
        <begin position="97"/>
        <end position="193"/>
    </location>
</feature>
<feature type="domain" description="Lumazine-binding" evidence="12">
    <location>
        <begin position="1"/>
        <end position="96"/>
    </location>
</feature>
<accession>A0A934RYK8</accession>
<evidence type="ECO:0000313" key="14">
    <source>
        <dbReference type="Proteomes" id="UP000617628"/>
    </source>
</evidence>
<dbReference type="SUPFAM" id="SSF63380">
    <property type="entry name" value="Riboflavin synthase domain-like"/>
    <property type="match status" value="2"/>
</dbReference>
<dbReference type="Proteomes" id="UP000617628">
    <property type="component" value="Unassembled WGS sequence"/>
</dbReference>
<dbReference type="NCBIfam" id="TIGR00187">
    <property type="entry name" value="ribE"/>
    <property type="match status" value="1"/>
</dbReference>
<dbReference type="PROSITE" id="PS51177">
    <property type="entry name" value="LUMAZINE_BIND"/>
    <property type="match status" value="2"/>
</dbReference>
<evidence type="ECO:0000256" key="2">
    <source>
        <dbReference type="ARBA" id="ARBA00002803"/>
    </source>
</evidence>
<evidence type="ECO:0000259" key="12">
    <source>
        <dbReference type="PROSITE" id="PS51177"/>
    </source>
</evidence>
<dbReference type="InterPro" id="IPR017938">
    <property type="entry name" value="Riboflavin_synthase-like_b-brl"/>
</dbReference>
<feature type="repeat" description="Lumazine-binding" evidence="11">
    <location>
        <begin position="1"/>
        <end position="96"/>
    </location>
</feature>
<evidence type="ECO:0000256" key="1">
    <source>
        <dbReference type="ARBA" id="ARBA00000968"/>
    </source>
</evidence>
<dbReference type="InterPro" id="IPR026017">
    <property type="entry name" value="Lumazine-bd_dom"/>
</dbReference>
<dbReference type="NCBIfam" id="NF006767">
    <property type="entry name" value="PRK09289.1"/>
    <property type="match status" value="1"/>
</dbReference>
<gene>
    <name evidence="13" type="ORF">JIN87_07545</name>
</gene>
<feature type="repeat" description="Lumazine-binding" evidence="11">
    <location>
        <begin position="97"/>
        <end position="193"/>
    </location>
</feature>
<dbReference type="AlphaFoldDB" id="A0A934RYK8"/>
<evidence type="ECO:0000256" key="7">
    <source>
        <dbReference type="ARBA" id="ARBA00022619"/>
    </source>
</evidence>
<dbReference type="EC" id="2.5.1.9" evidence="5 10"/>
<dbReference type="CDD" id="cd00402">
    <property type="entry name" value="Riboflavin_synthase_like"/>
    <property type="match status" value="1"/>
</dbReference>